<dbReference type="EMBL" id="JBHTBS010000001">
    <property type="protein sequence ID" value="MFC7335838.1"/>
    <property type="molecule type" value="Genomic_DNA"/>
</dbReference>
<dbReference type="InterPro" id="IPR054472">
    <property type="entry name" value="WHD"/>
</dbReference>
<dbReference type="Proteomes" id="UP001596472">
    <property type="component" value="Unassembled WGS sequence"/>
</dbReference>
<evidence type="ECO:0000313" key="5">
    <source>
        <dbReference type="EMBL" id="MFC7335838.1"/>
    </source>
</evidence>
<protein>
    <submittedName>
        <fullName evidence="5">ATP-binding protein</fullName>
    </submittedName>
</protein>
<evidence type="ECO:0000256" key="2">
    <source>
        <dbReference type="ARBA" id="ARBA00022741"/>
    </source>
</evidence>
<organism evidence="5 6">
    <name type="scientific">Haloferula chungangensis</name>
    <dbReference type="NCBI Taxonomy" id="1048331"/>
    <lineage>
        <taxon>Bacteria</taxon>
        <taxon>Pseudomonadati</taxon>
        <taxon>Verrucomicrobiota</taxon>
        <taxon>Verrucomicrobiia</taxon>
        <taxon>Verrucomicrobiales</taxon>
        <taxon>Verrucomicrobiaceae</taxon>
        <taxon>Haloferula</taxon>
    </lineage>
</organism>
<dbReference type="RefSeq" id="WP_379708346.1">
    <property type="nucleotide sequence ID" value="NZ_JBHTBS010000001.1"/>
</dbReference>
<reference evidence="6" key="1">
    <citation type="journal article" date="2019" name="Int. J. Syst. Evol. Microbiol.">
        <title>The Global Catalogue of Microorganisms (GCM) 10K type strain sequencing project: providing services to taxonomists for standard genome sequencing and annotation.</title>
        <authorList>
            <consortium name="The Broad Institute Genomics Platform"/>
            <consortium name="The Broad Institute Genome Sequencing Center for Infectious Disease"/>
            <person name="Wu L."/>
            <person name="Ma J."/>
        </authorList>
    </citation>
    <scope>NUCLEOTIDE SEQUENCE [LARGE SCALE GENOMIC DNA]</scope>
    <source>
        <strain evidence="6">CGMCC 4.1467</strain>
    </source>
</reference>
<comment type="similarity">
    <text evidence="1">Belongs to the AAA ATPase family.</text>
</comment>
<accession>A0ABW2L0L9</accession>
<dbReference type="CDD" id="cd19481">
    <property type="entry name" value="RecA-like_protease"/>
    <property type="match status" value="1"/>
</dbReference>
<name>A0ABW2L0L9_9BACT</name>
<dbReference type="Gene3D" id="3.40.50.300">
    <property type="entry name" value="P-loop containing nucleotide triphosphate hydrolases"/>
    <property type="match status" value="1"/>
</dbReference>
<evidence type="ECO:0000313" key="6">
    <source>
        <dbReference type="Proteomes" id="UP001596472"/>
    </source>
</evidence>
<dbReference type="GO" id="GO:0005524">
    <property type="term" value="F:ATP binding"/>
    <property type="evidence" value="ECO:0007669"/>
    <property type="project" value="UniProtKB-KW"/>
</dbReference>
<keyword evidence="2" id="KW-0547">Nucleotide-binding</keyword>
<gene>
    <name evidence="5" type="ORF">ACFQY0_01510</name>
</gene>
<dbReference type="SUPFAM" id="SSF52540">
    <property type="entry name" value="P-loop containing nucleoside triphosphate hydrolases"/>
    <property type="match status" value="1"/>
</dbReference>
<keyword evidence="6" id="KW-1185">Reference proteome</keyword>
<keyword evidence="3 5" id="KW-0067">ATP-binding</keyword>
<dbReference type="Pfam" id="PF00004">
    <property type="entry name" value="AAA"/>
    <property type="match status" value="1"/>
</dbReference>
<dbReference type="PANTHER" id="PTHR23073">
    <property type="entry name" value="26S PROTEASOME REGULATORY SUBUNIT"/>
    <property type="match status" value="1"/>
</dbReference>
<feature type="domain" description="AAA+ ATPase" evidence="4">
    <location>
        <begin position="221"/>
        <end position="353"/>
    </location>
</feature>
<dbReference type="InterPro" id="IPR003959">
    <property type="entry name" value="ATPase_AAA_core"/>
</dbReference>
<proteinExistence type="inferred from homology"/>
<sequence length="447" mass="49472">MTPTAIHPETPVLPVLTDEWARMEMLGGCLQDARQGRSVSDERLTELREKQEAILQLRSDARAWANLPVDGLSMLEMDILVCALLPEVQPRLAWMYQSLQPGLNHPHATLALVQAMLALDLADAAMLRGILLPDKPLRKRRLIEVEGSGPFQILKPARGVVARLLNVPDNEAPPGAVLVEQKAHWDDLILSADRKAIIREYLMWIHHEKVVVGEWAGQPVGGPVALFTGRSGTGKTFAALAIANELGWPLYRVDLGKLVSKYIGETEKNLNRLFDAAHGQPIILQFDEVDSIMGKRGDLREARDRYANMEVSHLLARIEQHRGPCILTTNLRDHLDTAFYRRFQAVVEFPQPDADARALLWNKLLPSRAPLGAEIDLDEIASAVSLTGGNIRNAALHAAYLAADDGTEIHLRHLALAVWRELTKSGKAIDTHDLGILASHLPKTTAF</sequence>
<evidence type="ECO:0000256" key="3">
    <source>
        <dbReference type="ARBA" id="ARBA00022840"/>
    </source>
</evidence>
<comment type="caution">
    <text evidence="5">The sequence shown here is derived from an EMBL/GenBank/DDBJ whole genome shotgun (WGS) entry which is preliminary data.</text>
</comment>
<dbReference type="Pfam" id="PF22977">
    <property type="entry name" value="WHD"/>
    <property type="match status" value="1"/>
</dbReference>
<dbReference type="InterPro" id="IPR050221">
    <property type="entry name" value="26S_Proteasome_ATPase"/>
</dbReference>
<evidence type="ECO:0000256" key="1">
    <source>
        <dbReference type="ARBA" id="ARBA00006914"/>
    </source>
</evidence>
<evidence type="ECO:0000259" key="4">
    <source>
        <dbReference type="SMART" id="SM00382"/>
    </source>
</evidence>
<dbReference type="SMART" id="SM00382">
    <property type="entry name" value="AAA"/>
    <property type="match status" value="1"/>
</dbReference>
<dbReference type="InterPro" id="IPR027417">
    <property type="entry name" value="P-loop_NTPase"/>
</dbReference>
<dbReference type="InterPro" id="IPR003593">
    <property type="entry name" value="AAA+_ATPase"/>
</dbReference>